<feature type="transmembrane region" description="Helical" evidence="4">
    <location>
        <begin position="12"/>
        <end position="36"/>
    </location>
</feature>
<dbReference type="InterPro" id="IPR042007">
    <property type="entry name" value="Sortase_A"/>
</dbReference>
<dbReference type="InterPro" id="IPR023365">
    <property type="entry name" value="Sortase_dom-sf"/>
</dbReference>
<keyword evidence="4" id="KW-1133">Transmembrane helix</keyword>
<evidence type="ECO:0000256" key="4">
    <source>
        <dbReference type="SAM" id="Phobius"/>
    </source>
</evidence>
<keyword evidence="2" id="KW-0378">Hydrolase</keyword>
<comment type="caution">
    <text evidence="5">The sequence shown here is derived from an EMBL/GenBank/DDBJ whole genome shotgun (WGS) entry which is preliminary data.</text>
</comment>
<name>A0ABV9FE94_9BACL</name>
<dbReference type="Pfam" id="PF04203">
    <property type="entry name" value="Sortase"/>
    <property type="match status" value="1"/>
</dbReference>
<dbReference type="SUPFAM" id="SSF63817">
    <property type="entry name" value="Sortase"/>
    <property type="match status" value="1"/>
</dbReference>
<keyword evidence="4" id="KW-0472">Membrane</keyword>
<evidence type="ECO:0000313" key="5">
    <source>
        <dbReference type="EMBL" id="MFC4600270.1"/>
    </source>
</evidence>
<dbReference type="Gene3D" id="2.40.260.10">
    <property type="entry name" value="Sortase"/>
    <property type="match status" value="1"/>
</dbReference>
<keyword evidence="3" id="KW-0788">Thiol protease</keyword>
<gene>
    <name evidence="5" type="ORF">ACFO3S_18645</name>
</gene>
<evidence type="ECO:0000256" key="3">
    <source>
        <dbReference type="ARBA" id="ARBA00022807"/>
    </source>
</evidence>
<sequence>MAKNKIANRWYSISSIVLIIVGAALILYDPIVNYWITPRHLAKMYETNLGAEGIQQNVVELNSQSDETITRNFDFSEVENLGALDVGATIQTENVIGGIYIPSVDINLPILYGATNENLKVASATLKPDQVMGEGNYAIAAHNSRNLDVLFGSLRHVELGDELYITDKNKVYKYTMVQREVVMPERVDVIEDVENKTLLTLVSCYSWDGSDRLIVTGELTEVMEYVDAEQEIYDAFQPL</sequence>
<keyword evidence="1" id="KW-0645">Protease</keyword>
<proteinExistence type="predicted"/>
<dbReference type="Proteomes" id="UP001596028">
    <property type="component" value="Unassembled WGS sequence"/>
</dbReference>
<organism evidence="5 6">
    <name type="scientific">Cohnella hongkongensis</name>
    <dbReference type="NCBI Taxonomy" id="178337"/>
    <lineage>
        <taxon>Bacteria</taxon>
        <taxon>Bacillati</taxon>
        <taxon>Bacillota</taxon>
        <taxon>Bacilli</taxon>
        <taxon>Bacillales</taxon>
        <taxon>Paenibacillaceae</taxon>
        <taxon>Cohnella</taxon>
    </lineage>
</organism>
<keyword evidence="4" id="KW-0812">Transmembrane</keyword>
<protein>
    <submittedName>
        <fullName evidence="5">Class A sortase</fullName>
    </submittedName>
</protein>
<evidence type="ECO:0000256" key="2">
    <source>
        <dbReference type="ARBA" id="ARBA00022801"/>
    </source>
</evidence>
<keyword evidence="6" id="KW-1185">Reference proteome</keyword>
<evidence type="ECO:0000256" key="1">
    <source>
        <dbReference type="ARBA" id="ARBA00022670"/>
    </source>
</evidence>
<dbReference type="RefSeq" id="WP_378099198.1">
    <property type="nucleotide sequence ID" value="NZ_JBHSEP010000015.1"/>
</dbReference>
<dbReference type="EMBL" id="JBHSEP010000015">
    <property type="protein sequence ID" value="MFC4600270.1"/>
    <property type="molecule type" value="Genomic_DNA"/>
</dbReference>
<dbReference type="CDD" id="cd06165">
    <property type="entry name" value="Sortase_A"/>
    <property type="match status" value="1"/>
</dbReference>
<accession>A0ABV9FE94</accession>
<dbReference type="InterPro" id="IPR005754">
    <property type="entry name" value="Sortase"/>
</dbReference>
<dbReference type="NCBIfam" id="TIGR01076">
    <property type="entry name" value="sortase_fam"/>
    <property type="match status" value="1"/>
</dbReference>
<evidence type="ECO:0000313" key="6">
    <source>
        <dbReference type="Proteomes" id="UP001596028"/>
    </source>
</evidence>
<reference evidence="6" key="1">
    <citation type="journal article" date="2019" name="Int. J. Syst. Evol. Microbiol.">
        <title>The Global Catalogue of Microorganisms (GCM) 10K type strain sequencing project: providing services to taxonomists for standard genome sequencing and annotation.</title>
        <authorList>
            <consortium name="The Broad Institute Genomics Platform"/>
            <consortium name="The Broad Institute Genome Sequencing Center for Infectious Disease"/>
            <person name="Wu L."/>
            <person name="Ma J."/>
        </authorList>
    </citation>
    <scope>NUCLEOTIDE SEQUENCE [LARGE SCALE GENOMIC DNA]</scope>
    <source>
        <strain evidence="6">CCUG 49571</strain>
    </source>
</reference>